<reference evidence="1 2" key="1">
    <citation type="journal article" date="2013" name="ISME J.">
        <title>By their genes ye shall know them: genomic signatures of predatory bacteria.</title>
        <authorList>
            <person name="Pasternak Z."/>
            <person name="Pietrokovski S."/>
            <person name="Rotem O."/>
            <person name="Gophna U."/>
            <person name="Lurie-Weinberger M.N."/>
            <person name="Jurkevitch E."/>
        </authorList>
    </citation>
    <scope>NUCLEOTIDE SEQUENCE [LARGE SCALE GENOMIC DNA]</scope>
    <source>
        <strain evidence="1 2">JSS</strain>
    </source>
</reference>
<dbReference type="eggNOG" id="ENOG502ZGT0">
    <property type="taxonomic scope" value="Bacteria"/>
</dbReference>
<dbReference type="EMBL" id="CP003537">
    <property type="protein sequence ID" value="AGH96000.1"/>
    <property type="molecule type" value="Genomic_DNA"/>
</dbReference>
<dbReference type="HOGENOM" id="CLU_1583315_0_0_7"/>
<proteinExistence type="predicted"/>
<dbReference type="PROSITE" id="PS51257">
    <property type="entry name" value="PROKAR_LIPOPROTEIN"/>
    <property type="match status" value="1"/>
</dbReference>
<protein>
    <recommendedName>
        <fullName evidence="3">Lipoprotein</fullName>
    </recommendedName>
</protein>
<sequence length="168" mass="19061">MHRLISSLLLAFFLSGLSGCGLLATRSSPNEILEQASQQKIFYASYDSVWRAAHAAISYTIASENQDYGIIETDYIKSVDGWLPPDQTRPEYKSARYKLILTFAKGTTGGRESTRVTIEKKIEIFRDFISEKKIVPSDGLEEQSIFYRIEREIVIAQALRRAAMQENN</sequence>
<evidence type="ECO:0000313" key="2">
    <source>
        <dbReference type="Proteomes" id="UP000012040"/>
    </source>
</evidence>
<dbReference type="Proteomes" id="UP000012040">
    <property type="component" value="Chromosome"/>
</dbReference>
<gene>
    <name evidence="1" type="ORF">A11Q_1784</name>
</gene>
<dbReference type="STRING" id="1184267.A11Q_1784"/>
<dbReference type="PATRIC" id="fig|1184267.3.peg.1805"/>
<dbReference type="OrthoDB" id="5293505at2"/>
<name>M4VC09_9BACT</name>
<organism evidence="1 2">
    <name type="scientific">Pseudobdellovibrio exovorus JSS</name>
    <dbReference type="NCBI Taxonomy" id="1184267"/>
    <lineage>
        <taxon>Bacteria</taxon>
        <taxon>Pseudomonadati</taxon>
        <taxon>Bdellovibrionota</taxon>
        <taxon>Bdellovibrionia</taxon>
        <taxon>Bdellovibrionales</taxon>
        <taxon>Pseudobdellovibrionaceae</taxon>
        <taxon>Pseudobdellovibrio</taxon>
    </lineage>
</organism>
<keyword evidence="2" id="KW-1185">Reference proteome</keyword>
<accession>M4VC09</accession>
<evidence type="ECO:0008006" key="3">
    <source>
        <dbReference type="Google" id="ProtNLM"/>
    </source>
</evidence>
<dbReference type="RefSeq" id="WP_015470490.1">
    <property type="nucleotide sequence ID" value="NC_020813.1"/>
</dbReference>
<dbReference type="AlphaFoldDB" id="M4VC09"/>
<dbReference type="KEGG" id="bex:A11Q_1784"/>
<evidence type="ECO:0000313" key="1">
    <source>
        <dbReference type="EMBL" id="AGH96000.1"/>
    </source>
</evidence>